<evidence type="ECO:0000313" key="4">
    <source>
        <dbReference type="Proteomes" id="UP000054123"/>
    </source>
</evidence>
<dbReference type="GO" id="GO:0005829">
    <property type="term" value="C:cytosol"/>
    <property type="evidence" value="ECO:0007669"/>
    <property type="project" value="TreeGrafter"/>
</dbReference>
<organism evidence="2 4">
    <name type="scientific">Mannheimia granulomatis</name>
    <dbReference type="NCBI Taxonomy" id="85402"/>
    <lineage>
        <taxon>Bacteria</taxon>
        <taxon>Pseudomonadati</taxon>
        <taxon>Pseudomonadota</taxon>
        <taxon>Gammaproteobacteria</taxon>
        <taxon>Pasteurellales</taxon>
        <taxon>Pasteurellaceae</taxon>
        <taxon>Mannheimia</taxon>
    </lineage>
</organism>
<dbReference type="Proteomes" id="UP000054123">
    <property type="component" value="Unassembled WGS sequence"/>
</dbReference>
<gene>
    <name evidence="3" type="ORF">A4G16_05215</name>
    <name evidence="2" type="ORF">AK33_08315</name>
</gene>
<dbReference type="Pfam" id="PF04384">
    <property type="entry name" value="Fe-S_assembly"/>
    <property type="match status" value="1"/>
</dbReference>
<protein>
    <recommendedName>
        <fullName evidence="1">Protein IscX</fullName>
    </recommendedName>
</protein>
<dbReference type="STRING" id="1122190.GCA_000621105_00484"/>
<dbReference type="RefSeq" id="WP_006248391.1">
    <property type="nucleotide sequence ID" value="NZ_AVSP01000004.1"/>
</dbReference>
<dbReference type="PIRSF" id="PIRSF039003">
    <property type="entry name" value="IscX"/>
    <property type="match status" value="1"/>
</dbReference>
<evidence type="ECO:0000256" key="1">
    <source>
        <dbReference type="PIRNR" id="PIRNR039003"/>
    </source>
</evidence>
<dbReference type="PANTHER" id="PTHR37532">
    <property type="entry name" value="PROTEIN ISCX"/>
    <property type="match status" value="1"/>
</dbReference>
<evidence type="ECO:0000313" key="5">
    <source>
        <dbReference type="Proteomes" id="UP000501366"/>
    </source>
</evidence>
<dbReference type="InterPro" id="IPR036762">
    <property type="entry name" value="IscX-like_sf"/>
</dbReference>
<keyword evidence="4" id="KW-1185">Reference proteome</keyword>
<dbReference type="FunFam" id="1.10.10.600:FF:000001">
    <property type="entry name" value="Fe-S assembly protein IscX"/>
    <property type="match status" value="1"/>
</dbReference>
<dbReference type="EMBL" id="CP015030">
    <property type="protein sequence ID" value="QIM66812.1"/>
    <property type="molecule type" value="Genomic_DNA"/>
</dbReference>
<dbReference type="InterPro" id="IPR007479">
    <property type="entry name" value="ISC_FeS_clus_asmbl_IscsX"/>
</dbReference>
<dbReference type="Gene3D" id="1.10.10.600">
    <property type="entry name" value="IscX-like"/>
    <property type="match status" value="1"/>
</dbReference>
<dbReference type="NCBIfam" id="TIGR03412">
    <property type="entry name" value="iscX_yfhJ"/>
    <property type="match status" value="1"/>
</dbReference>
<comment type="function">
    <text evidence="1">May function as iron donor in the assembly of iron-sulfur clusters.</text>
</comment>
<dbReference type="GO" id="GO:0008198">
    <property type="term" value="F:ferrous iron binding"/>
    <property type="evidence" value="ECO:0007669"/>
    <property type="project" value="TreeGrafter"/>
</dbReference>
<dbReference type="AlphaFoldDB" id="A0A011NCI3"/>
<dbReference type="PANTHER" id="PTHR37532:SF1">
    <property type="entry name" value="PROTEIN ISCX"/>
    <property type="match status" value="1"/>
</dbReference>
<reference evidence="3 5" key="2">
    <citation type="submission" date="2016-03" db="EMBL/GenBank/DDBJ databases">
        <authorList>
            <person name="Bojesen A.M."/>
            <person name="Planet P."/>
            <person name="Hansen M.J."/>
        </authorList>
    </citation>
    <scope>NUCLEOTIDE SEQUENCE [LARGE SCALE GENOMIC DNA]</scope>
    <source>
        <strain evidence="3 5">B 234/94</strain>
    </source>
</reference>
<evidence type="ECO:0000313" key="2">
    <source>
        <dbReference type="EMBL" id="EXI62100.1"/>
    </source>
</evidence>
<dbReference type="OrthoDB" id="9800346at2"/>
<dbReference type="EMBL" id="JANJ01000005">
    <property type="protein sequence ID" value="EXI62100.1"/>
    <property type="molecule type" value="Genomic_DNA"/>
</dbReference>
<evidence type="ECO:0000313" key="3">
    <source>
        <dbReference type="EMBL" id="QIM66812.1"/>
    </source>
</evidence>
<dbReference type="SUPFAM" id="SSF140319">
    <property type="entry name" value="IscX-like"/>
    <property type="match status" value="1"/>
</dbReference>
<comment type="similarity">
    <text evidence="1">Belongs to the IscX family.</text>
</comment>
<reference evidence="2 4" key="1">
    <citation type="journal article" date="2014" name="Genome Announc.">
        <title>Genome Sequence of a Presumptive Mannheimia haemolytica Strain with an A1/A6-Cross-Reactive Serotype from a White-Tailed Deer (Odocoileus virginianus).</title>
        <authorList>
            <person name="Lawrence P.K."/>
            <person name="Bey R.F."/>
            <person name="Wiener B."/>
            <person name="Kittichotirat W."/>
            <person name="Bumgarner R.E."/>
        </authorList>
    </citation>
    <scope>NUCLEOTIDE SEQUENCE [LARGE SCALE GENOMIC DNA]</scope>
    <source>
        <strain evidence="2 4">PKL10</strain>
    </source>
</reference>
<accession>A0A011NCI3</accession>
<dbReference type="GeneID" id="65549352"/>
<name>A0A011NCI3_9PAST</name>
<dbReference type="KEGG" id="mgra:A4G16_05215"/>
<dbReference type="Proteomes" id="UP000501366">
    <property type="component" value="Chromosome"/>
</dbReference>
<proteinExistence type="inferred from homology"/>
<dbReference type="PATRIC" id="fig|1450449.3.peg.1648"/>
<dbReference type="GO" id="GO:0016226">
    <property type="term" value="P:iron-sulfur cluster assembly"/>
    <property type="evidence" value="ECO:0007669"/>
    <property type="project" value="UniProtKB-UniRule"/>
</dbReference>
<sequence>MKWTDTRMIAENLYDMNPDLDPTTVRFTDMHKWICEMEDFDDDPEASNEHILEAILTIWLEEYE</sequence>